<proteinExistence type="inferred from homology"/>
<evidence type="ECO:0000256" key="1">
    <source>
        <dbReference type="ARBA" id="ARBA00005695"/>
    </source>
</evidence>
<dbReference type="EMBL" id="CP011367">
    <property type="protein sequence ID" value="AKJ95726.1"/>
    <property type="molecule type" value="Genomic_DNA"/>
</dbReference>
<keyword evidence="4" id="KW-0472">Membrane</keyword>
<dbReference type="PIRSF" id="PIRSF002741">
    <property type="entry name" value="MppA"/>
    <property type="match status" value="1"/>
</dbReference>
<keyword evidence="4" id="KW-1133">Transmembrane helix</keyword>
<keyword evidence="4" id="KW-0812">Transmembrane</keyword>
<dbReference type="InterPro" id="IPR030678">
    <property type="entry name" value="Peptide/Ni-bd"/>
</dbReference>
<evidence type="ECO:0000313" key="7">
    <source>
        <dbReference type="Proteomes" id="UP000064201"/>
    </source>
</evidence>
<dbReference type="GO" id="GO:0030288">
    <property type="term" value="C:outer membrane-bounded periplasmic space"/>
    <property type="evidence" value="ECO:0007669"/>
    <property type="project" value="UniProtKB-ARBA"/>
</dbReference>
<dbReference type="STRING" id="106634.TVD_10305"/>
<dbReference type="PATRIC" id="fig|106634.4.peg.2110"/>
<dbReference type="SUPFAM" id="SSF53850">
    <property type="entry name" value="Periplasmic binding protein-like II"/>
    <property type="match status" value="1"/>
</dbReference>
<dbReference type="GO" id="GO:1904680">
    <property type="term" value="F:peptide transmembrane transporter activity"/>
    <property type="evidence" value="ECO:0007669"/>
    <property type="project" value="TreeGrafter"/>
</dbReference>
<dbReference type="Gene3D" id="3.10.105.10">
    <property type="entry name" value="Dipeptide-binding Protein, Domain 3"/>
    <property type="match status" value="1"/>
</dbReference>
<sequence>MSRHFGWIVTLIVLGILLLLVMVQIDRQWQRMASMQNTMTEQARDLRALRRSLQGLESDLASGRFAGMDGERAARADDVPSAFRRAARAAEQEDYAEGDWLVQAFGTGLATITPYVSSDAYASEVQNYVLESLVVRDPETLEWQGLLAESWEFDDTGTELTFRLRPGLQFSDGEPLTAEDIRFTFDFLMTDAIAVPRARAFLEKIEAVEAVDARTVRFVFEEPYFDAMRVAGGLDVLPEHFYGRYLEDPETFNESRGILLGSGPYRMEDPTGWTPDAGRIELERNPRYWGPVEPSLDRLVWRVIQNDSARLTTFRNRDIDVYGARPREYARLRDDEALRERADTHEYMSPTAGYSYIAWNQQRDGEPTRFADPRVRKAMSYLTDVDRLIEEVMLGYAERAISPFSPRSDQHNPDLDPIPYDVERALELLAEAGFRERNRDGVLVNEDGEPFSFELSYFQDNEDTRRIALFLRDLFARAGIEMRPSPTEWSVMLEQITRQDFDAITLGWTSGVEVDIYQMFHSSQVVSGGDNFIHYQNPELDAVIEAARGEVDEPARMELWREAERILHEDQPYTFLMRRQTLAFIDRRIQNLEQTALGLNLGAVPLEIYVPFESQRYGQ</sequence>
<dbReference type="Gene3D" id="3.40.190.10">
    <property type="entry name" value="Periplasmic binding protein-like II"/>
    <property type="match status" value="1"/>
</dbReference>
<comment type="similarity">
    <text evidence="1">Belongs to the bacterial solute-binding protein 5 family.</text>
</comment>
<feature type="transmembrane region" description="Helical" evidence="4">
    <location>
        <begin position="6"/>
        <end position="25"/>
    </location>
</feature>
<dbReference type="OrthoDB" id="9801912at2"/>
<gene>
    <name evidence="6" type="ORF">TVD_10305</name>
</gene>
<dbReference type="InterPro" id="IPR039424">
    <property type="entry name" value="SBP_5"/>
</dbReference>
<keyword evidence="3" id="KW-0732">Signal</keyword>
<dbReference type="AlphaFoldDB" id="A0A0G3GAA9"/>
<accession>A0A0G3GAA9</accession>
<feature type="domain" description="Solute-binding protein family 5" evidence="5">
    <location>
        <begin position="143"/>
        <end position="513"/>
    </location>
</feature>
<evidence type="ECO:0000256" key="3">
    <source>
        <dbReference type="ARBA" id="ARBA00022729"/>
    </source>
</evidence>
<dbReference type="Proteomes" id="UP000064201">
    <property type="component" value="Chromosome"/>
</dbReference>
<dbReference type="CDD" id="cd08514">
    <property type="entry name" value="PBP2_AppA_like"/>
    <property type="match status" value="1"/>
</dbReference>
<keyword evidence="7" id="KW-1185">Reference proteome</keyword>
<evidence type="ECO:0000256" key="2">
    <source>
        <dbReference type="ARBA" id="ARBA00022448"/>
    </source>
</evidence>
<dbReference type="GO" id="GO:0015833">
    <property type="term" value="P:peptide transport"/>
    <property type="evidence" value="ECO:0007669"/>
    <property type="project" value="TreeGrafter"/>
</dbReference>
<evidence type="ECO:0000256" key="4">
    <source>
        <dbReference type="SAM" id="Phobius"/>
    </source>
</evidence>
<dbReference type="PANTHER" id="PTHR30290:SF9">
    <property type="entry name" value="OLIGOPEPTIDE-BINDING PROTEIN APPA"/>
    <property type="match status" value="1"/>
</dbReference>
<protein>
    <submittedName>
        <fullName evidence="6">ABC transporter substrate-binding protein</fullName>
    </submittedName>
</protein>
<name>A0A0G3GAA9_9GAMM</name>
<dbReference type="PANTHER" id="PTHR30290">
    <property type="entry name" value="PERIPLASMIC BINDING COMPONENT OF ABC TRANSPORTER"/>
    <property type="match status" value="1"/>
</dbReference>
<dbReference type="Gene3D" id="3.90.76.10">
    <property type="entry name" value="Dipeptide-binding Protein, Domain 1"/>
    <property type="match status" value="1"/>
</dbReference>
<keyword evidence="2" id="KW-0813">Transport</keyword>
<dbReference type="InterPro" id="IPR000914">
    <property type="entry name" value="SBP_5_dom"/>
</dbReference>
<dbReference type="GO" id="GO:0043190">
    <property type="term" value="C:ATP-binding cassette (ABC) transporter complex"/>
    <property type="evidence" value="ECO:0007669"/>
    <property type="project" value="InterPro"/>
</dbReference>
<dbReference type="KEGG" id="tvr:TVD_10305"/>
<evidence type="ECO:0000313" key="6">
    <source>
        <dbReference type="EMBL" id="AKJ95726.1"/>
    </source>
</evidence>
<dbReference type="RefSeq" id="WP_018951108.1">
    <property type="nucleotide sequence ID" value="NZ_CP011367.1"/>
</dbReference>
<organism evidence="6 7">
    <name type="scientific">Thioalkalivibrio versutus</name>
    <dbReference type="NCBI Taxonomy" id="106634"/>
    <lineage>
        <taxon>Bacteria</taxon>
        <taxon>Pseudomonadati</taxon>
        <taxon>Pseudomonadota</taxon>
        <taxon>Gammaproteobacteria</taxon>
        <taxon>Chromatiales</taxon>
        <taxon>Ectothiorhodospiraceae</taxon>
        <taxon>Thioalkalivibrio</taxon>
    </lineage>
</organism>
<evidence type="ECO:0000259" key="5">
    <source>
        <dbReference type="Pfam" id="PF00496"/>
    </source>
</evidence>
<reference evidence="6 7" key="1">
    <citation type="submission" date="2015-04" db="EMBL/GenBank/DDBJ databases">
        <title>Complete Sequence for the Genome of the Thioalkalivibrio versutus D301.</title>
        <authorList>
            <person name="Mu T."/>
            <person name="Zhou J."/>
            <person name="Xu X."/>
        </authorList>
    </citation>
    <scope>NUCLEOTIDE SEQUENCE [LARGE SCALE GENOMIC DNA]</scope>
    <source>
        <strain evidence="6 7">D301</strain>
    </source>
</reference>
<dbReference type="Pfam" id="PF00496">
    <property type="entry name" value="SBP_bac_5"/>
    <property type="match status" value="1"/>
</dbReference>